<sequence length="292" mass="33448">VNIFQRKTYNKFVNAISILVLIMVLYWFYTNVKPEIRNLNRNTIGILGHRGMSKSYHYPGNSLPSILEALRIGALGCELDIQLAKDGSLVAYHHEDLDQYTNFKGAIRDYEADELTNCHYKGNYPEKVSLVLVDQLFELLGKNSKYIFSFDCKFNIDDEKDRIAYYIEFIDAIEMLINKHLLDNRIFIEADHVDFHRLLKLRKINVRQFITGNGVEKGLRIASELGLFGIGVGSRISKKGVEKAHNLGFYVMTWTPTNAFSNAQAVRKNPDYIQTADVTHLVKFLEGGEESN</sequence>
<dbReference type="SUPFAM" id="SSF51695">
    <property type="entry name" value="PLC-like phosphodiesterases"/>
    <property type="match status" value="1"/>
</dbReference>
<proteinExistence type="predicted"/>
<feature type="domain" description="GP-PDE" evidence="2">
    <location>
        <begin position="44"/>
        <end position="285"/>
    </location>
</feature>
<dbReference type="PROSITE" id="PS51704">
    <property type="entry name" value="GP_PDE"/>
    <property type="match status" value="1"/>
</dbReference>
<reference evidence="3" key="1">
    <citation type="submission" date="2018-05" db="EMBL/GenBank/DDBJ databases">
        <authorList>
            <person name="Lanie J.A."/>
            <person name="Ng W.-L."/>
            <person name="Kazmierczak K.M."/>
            <person name="Andrzejewski T.M."/>
            <person name="Davidsen T.M."/>
            <person name="Wayne K.J."/>
            <person name="Tettelin H."/>
            <person name="Glass J.I."/>
            <person name="Rusch D."/>
            <person name="Podicherti R."/>
            <person name="Tsui H.-C.T."/>
            <person name="Winkler M.E."/>
        </authorList>
    </citation>
    <scope>NUCLEOTIDE SEQUENCE</scope>
</reference>
<dbReference type="GO" id="GO:0006629">
    <property type="term" value="P:lipid metabolic process"/>
    <property type="evidence" value="ECO:0007669"/>
    <property type="project" value="InterPro"/>
</dbReference>
<accession>A0A381WCP9</accession>
<keyword evidence="1" id="KW-0812">Transmembrane</keyword>
<evidence type="ECO:0000313" key="3">
    <source>
        <dbReference type="EMBL" id="SVA50306.1"/>
    </source>
</evidence>
<dbReference type="EMBL" id="UINC01011392">
    <property type="protein sequence ID" value="SVA50306.1"/>
    <property type="molecule type" value="Genomic_DNA"/>
</dbReference>
<feature type="transmembrane region" description="Helical" evidence="1">
    <location>
        <begin position="12"/>
        <end position="29"/>
    </location>
</feature>
<dbReference type="PANTHER" id="PTHR46211">
    <property type="entry name" value="GLYCEROPHOSPHORYL DIESTER PHOSPHODIESTERASE"/>
    <property type="match status" value="1"/>
</dbReference>
<dbReference type="AlphaFoldDB" id="A0A381WCP9"/>
<name>A0A381WCP9_9ZZZZ</name>
<evidence type="ECO:0000256" key="1">
    <source>
        <dbReference type="SAM" id="Phobius"/>
    </source>
</evidence>
<protein>
    <recommendedName>
        <fullName evidence="2">GP-PDE domain-containing protein</fullName>
    </recommendedName>
</protein>
<evidence type="ECO:0000259" key="2">
    <source>
        <dbReference type="PROSITE" id="PS51704"/>
    </source>
</evidence>
<keyword evidence="1" id="KW-1133">Transmembrane helix</keyword>
<feature type="non-terminal residue" evidence="3">
    <location>
        <position position="1"/>
    </location>
</feature>
<organism evidence="3">
    <name type="scientific">marine metagenome</name>
    <dbReference type="NCBI Taxonomy" id="408172"/>
    <lineage>
        <taxon>unclassified sequences</taxon>
        <taxon>metagenomes</taxon>
        <taxon>ecological metagenomes</taxon>
    </lineage>
</organism>
<keyword evidence="1" id="KW-0472">Membrane</keyword>
<dbReference type="InterPro" id="IPR030395">
    <property type="entry name" value="GP_PDE_dom"/>
</dbReference>
<dbReference type="Gene3D" id="3.20.20.190">
    <property type="entry name" value="Phosphatidylinositol (PI) phosphodiesterase"/>
    <property type="match status" value="1"/>
</dbReference>
<dbReference type="PANTHER" id="PTHR46211:SF14">
    <property type="entry name" value="GLYCEROPHOSPHODIESTER PHOSPHODIESTERASE"/>
    <property type="match status" value="1"/>
</dbReference>
<dbReference type="GO" id="GO:0008081">
    <property type="term" value="F:phosphoric diester hydrolase activity"/>
    <property type="evidence" value="ECO:0007669"/>
    <property type="project" value="InterPro"/>
</dbReference>
<gene>
    <name evidence="3" type="ORF">METZ01_LOCUS103160</name>
</gene>
<dbReference type="Pfam" id="PF03009">
    <property type="entry name" value="GDPD"/>
    <property type="match status" value="1"/>
</dbReference>
<dbReference type="InterPro" id="IPR017946">
    <property type="entry name" value="PLC-like_Pdiesterase_TIM-brl"/>
</dbReference>